<evidence type="ECO:0000313" key="1">
    <source>
        <dbReference type="EMBL" id="DAD95289.1"/>
    </source>
</evidence>
<dbReference type="EMBL" id="BK015191">
    <property type="protein sequence ID" value="DAD95289.1"/>
    <property type="molecule type" value="Genomic_DNA"/>
</dbReference>
<protein>
    <submittedName>
        <fullName evidence="1">Uncharacterized protein</fullName>
    </submittedName>
</protein>
<accession>A0A8S5NKR2</accession>
<sequence length="39" mass="4897">MLQLIYLDLLMHAWRTGNLFCIDLLYQFYQGKDFWLLHY</sequence>
<organism evidence="1">
    <name type="scientific">Podoviridae sp. ctsNK10</name>
    <dbReference type="NCBI Taxonomy" id="2826582"/>
    <lineage>
        <taxon>Viruses</taxon>
        <taxon>Duplodnaviria</taxon>
        <taxon>Heunggongvirae</taxon>
        <taxon>Uroviricota</taxon>
        <taxon>Caudoviricetes</taxon>
    </lineage>
</organism>
<name>A0A8S5NKR2_9CAUD</name>
<reference evidence="1" key="1">
    <citation type="journal article" date="2021" name="Proc. Natl. Acad. Sci. U.S.A.">
        <title>A Catalog of Tens of Thousands of Viruses from Human Metagenomes Reveals Hidden Associations with Chronic Diseases.</title>
        <authorList>
            <person name="Tisza M.J."/>
            <person name="Buck C.B."/>
        </authorList>
    </citation>
    <scope>NUCLEOTIDE SEQUENCE</scope>
    <source>
        <strain evidence="1">CtsNK10</strain>
    </source>
</reference>
<proteinExistence type="predicted"/>